<dbReference type="OrthoDB" id="5150272at2759"/>
<comment type="caution">
    <text evidence="3">The sequence shown here is derived from an EMBL/GenBank/DDBJ whole genome shotgun (WGS) entry which is preliminary data.</text>
</comment>
<evidence type="ECO:0000313" key="4">
    <source>
        <dbReference type="Proteomes" id="UP000775872"/>
    </source>
</evidence>
<evidence type="ECO:0000313" key="3">
    <source>
        <dbReference type="EMBL" id="CAH0057466.1"/>
    </source>
</evidence>
<organism evidence="3 4">
    <name type="scientific">Clonostachys solani</name>
    <dbReference type="NCBI Taxonomy" id="160281"/>
    <lineage>
        <taxon>Eukaryota</taxon>
        <taxon>Fungi</taxon>
        <taxon>Dikarya</taxon>
        <taxon>Ascomycota</taxon>
        <taxon>Pezizomycotina</taxon>
        <taxon>Sordariomycetes</taxon>
        <taxon>Hypocreomycetidae</taxon>
        <taxon>Hypocreales</taxon>
        <taxon>Bionectriaceae</taxon>
        <taxon>Clonostachys</taxon>
    </lineage>
</organism>
<keyword evidence="2" id="KW-0732">Signal</keyword>
<feature type="chain" id="PRO_5040382755" evidence="2">
    <location>
        <begin position="23"/>
        <end position="256"/>
    </location>
</feature>
<dbReference type="EMBL" id="CABFOC020000074">
    <property type="protein sequence ID" value="CAH0057466.1"/>
    <property type="molecule type" value="Genomic_DNA"/>
</dbReference>
<feature type="signal peptide" evidence="2">
    <location>
        <begin position="1"/>
        <end position="22"/>
    </location>
</feature>
<protein>
    <submittedName>
        <fullName evidence="3">Uncharacterized protein</fullName>
    </submittedName>
</protein>
<proteinExistence type="predicted"/>
<evidence type="ECO:0000256" key="1">
    <source>
        <dbReference type="SAM" id="MobiDB-lite"/>
    </source>
</evidence>
<name>A0A9N9ZL70_9HYPO</name>
<keyword evidence="4" id="KW-1185">Reference proteome</keyword>
<reference evidence="3" key="1">
    <citation type="submission" date="2021-10" db="EMBL/GenBank/DDBJ databases">
        <authorList>
            <person name="Piombo E."/>
        </authorList>
    </citation>
    <scope>NUCLEOTIDE SEQUENCE</scope>
</reference>
<dbReference type="AlphaFoldDB" id="A0A9N9ZL70"/>
<accession>A0A9N9ZL70</accession>
<dbReference type="Proteomes" id="UP000775872">
    <property type="component" value="Unassembled WGS sequence"/>
</dbReference>
<evidence type="ECO:0000256" key="2">
    <source>
        <dbReference type="SAM" id="SignalP"/>
    </source>
</evidence>
<gene>
    <name evidence="3" type="ORF">CSOL1703_00007247</name>
</gene>
<sequence length="256" mass="25770">MHSFNLVHISALLGLLGGTATAVTSKVAIPPGAQIVEKQPLELFCDGPNGPSSSTTTVTRTLTHPPGSAGTDGPILINGPVDFSCIGQFPGDLASGHYPCRQCAKTTITSDIAACQTRLPGVDGGIPTLVFVVPHCEACETRTTTGPVPYVTQVPATGGDEKGTVIICEGPATTSSAKVPSSGPEHYNPGPKNSKGVGSEPSASSGVNGHGINIGSNSSAPGGVGSGMPQSGTSHKDADKVAVYFVGFMAMFAGWI</sequence>
<feature type="region of interest" description="Disordered" evidence="1">
    <location>
        <begin position="173"/>
        <end position="236"/>
    </location>
</feature>